<evidence type="ECO:0000256" key="3">
    <source>
        <dbReference type="PROSITE-ProRule" id="PRU00023"/>
    </source>
</evidence>
<keyword evidence="5" id="KW-1185">Reference proteome</keyword>
<dbReference type="FunFam" id="1.10.750.20:FF:000001">
    <property type="entry name" value="Ankyrin repeat and SOCS box containing 1"/>
    <property type="match status" value="1"/>
</dbReference>
<dbReference type="Proteomes" id="UP000694844">
    <property type="component" value="Chromosome 6"/>
</dbReference>
<dbReference type="Gene3D" id="1.25.40.20">
    <property type="entry name" value="Ankyrin repeat-containing domain"/>
    <property type="match status" value="3"/>
</dbReference>
<keyword evidence="2 3" id="KW-0040">ANK repeat</keyword>
<dbReference type="GeneID" id="111101238"/>
<feature type="repeat" description="ANK" evidence="3">
    <location>
        <begin position="60"/>
        <end position="92"/>
    </location>
</feature>
<dbReference type="PROSITE" id="PS50297">
    <property type="entry name" value="ANK_REP_REGION"/>
    <property type="match status" value="4"/>
</dbReference>
<evidence type="ECO:0000256" key="1">
    <source>
        <dbReference type="ARBA" id="ARBA00022737"/>
    </source>
</evidence>
<sequence length="452" mass="50734">MEPIFRKKNRELMLMEIEQDKRLVEASRSGELDEVRNLLKTGASPDATEYNKSLFYDSQNYLTPLMTAASGGHTDIVRCLIESGASVNASDRFDVSALHMAADEGHVDCIALLLENDALCNNGTKYSKHGSYTAFPHPGGTTPLHLAASANNIACVTMLIWHGADYNAVDEYGRTSLYIAAQKSLEECVHAHLDNAIWKDILSLPAKDTGDTPLHECVKNGMLSCIQALLRKGSDVNHKNLQGFSPLHIAVRAGEKFSMDILRELVTKGYNTDVNIPESLGFTPLHYVCFHENNMQERRPEAASLLISYGADFNIRNRNNDSLLQYELRSKNRDMTILFAIAKSVAYLPTIESLCIFPPQSQLISTDYSAINRNMVKLIKNDVQYYKMMWYKDLSREPRTLQHYCRCVVRKAMGVSRLGQISSLPLPSTLKDFLHLQMEEFALCIPEISDNS</sequence>
<feature type="repeat" description="ANK" evidence="3">
    <location>
        <begin position="139"/>
        <end position="171"/>
    </location>
</feature>
<dbReference type="PANTHER" id="PTHR24126:SF14">
    <property type="entry name" value="ANK_REP_REGION DOMAIN-CONTAINING PROTEIN"/>
    <property type="match status" value="1"/>
</dbReference>
<dbReference type="SUPFAM" id="SSF158235">
    <property type="entry name" value="SOCS box-like"/>
    <property type="match status" value="1"/>
</dbReference>
<proteinExistence type="predicted"/>
<dbReference type="CDD" id="cd03587">
    <property type="entry name" value="SOCS"/>
    <property type="match status" value="1"/>
</dbReference>
<keyword evidence="1" id="KW-0677">Repeat</keyword>
<feature type="repeat" description="ANK" evidence="3">
    <location>
        <begin position="209"/>
        <end position="241"/>
    </location>
</feature>
<dbReference type="Gene3D" id="1.10.750.20">
    <property type="entry name" value="SOCS box"/>
    <property type="match status" value="1"/>
</dbReference>
<organism evidence="5 6">
    <name type="scientific">Crassostrea virginica</name>
    <name type="common">Eastern oyster</name>
    <dbReference type="NCBI Taxonomy" id="6565"/>
    <lineage>
        <taxon>Eukaryota</taxon>
        <taxon>Metazoa</taxon>
        <taxon>Spiralia</taxon>
        <taxon>Lophotrochozoa</taxon>
        <taxon>Mollusca</taxon>
        <taxon>Bivalvia</taxon>
        <taxon>Autobranchia</taxon>
        <taxon>Pteriomorphia</taxon>
        <taxon>Ostreida</taxon>
        <taxon>Ostreoidea</taxon>
        <taxon>Ostreidae</taxon>
        <taxon>Crassostrea</taxon>
    </lineage>
</organism>
<dbReference type="Pfam" id="PF07525">
    <property type="entry name" value="SOCS_box"/>
    <property type="match status" value="1"/>
</dbReference>
<evidence type="ECO:0000313" key="6">
    <source>
        <dbReference type="RefSeq" id="XP_022289373.1"/>
    </source>
</evidence>
<dbReference type="Pfam" id="PF12796">
    <property type="entry name" value="Ank_2"/>
    <property type="match status" value="3"/>
</dbReference>
<dbReference type="AlphaFoldDB" id="A0A8B8AFT0"/>
<dbReference type="PANTHER" id="PTHR24126">
    <property type="entry name" value="ANKYRIN REPEAT, PH AND SEC7 DOMAIN CONTAINING PROTEIN SECG-RELATED"/>
    <property type="match status" value="1"/>
</dbReference>
<feature type="domain" description="SOCS box" evidence="4">
    <location>
        <begin position="396"/>
        <end position="434"/>
    </location>
</feature>
<dbReference type="InterPro" id="IPR002110">
    <property type="entry name" value="Ankyrin_rpt"/>
</dbReference>
<feature type="repeat" description="ANK" evidence="3">
    <location>
        <begin position="280"/>
        <end position="318"/>
    </location>
</feature>
<dbReference type="InterPro" id="IPR001496">
    <property type="entry name" value="SOCS_box"/>
</dbReference>
<dbReference type="SUPFAM" id="SSF48403">
    <property type="entry name" value="Ankyrin repeat"/>
    <property type="match status" value="1"/>
</dbReference>
<dbReference type="RefSeq" id="XP_022289373.1">
    <property type="nucleotide sequence ID" value="XM_022433665.1"/>
</dbReference>
<protein>
    <submittedName>
        <fullName evidence="6">Tankyrase-1-like</fullName>
    </submittedName>
</protein>
<dbReference type="GO" id="GO:0035556">
    <property type="term" value="P:intracellular signal transduction"/>
    <property type="evidence" value="ECO:0007669"/>
    <property type="project" value="InterPro"/>
</dbReference>
<dbReference type="InterPro" id="IPR036036">
    <property type="entry name" value="SOCS_box-like_dom_sf"/>
</dbReference>
<gene>
    <name evidence="6" type="primary">LOC111101238</name>
</gene>
<dbReference type="PROSITE" id="PS50225">
    <property type="entry name" value="SOCS"/>
    <property type="match status" value="1"/>
</dbReference>
<feature type="repeat" description="ANK" evidence="3">
    <location>
        <begin position="242"/>
        <end position="277"/>
    </location>
</feature>
<evidence type="ECO:0000259" key="4">
    <source>
        <dbReference type="PROSITE" id="PS50225"/>
    </source>
</evidence>
<evidence type="ECO:0000256" key="2">
    <source>
        <dbReference type="ARBA" id="ARBA00023043"/>
    </source>
</evidence>
<dbReference type="InterPro" id="IPR036770">
    <property type="entry name" value="Ankyrin_rpt-contain_sf"/>
</dbReference>
<dbReference type="SMART" id="SM00969">
    <property type="entry name" value="SOCS_box"/>
    <property type="match status" value="1"/>
</dbReference>
<dbReference type="OrthoDB" id="21416at2759"/>
<dbReference type="SMART" id="SM00253">
    <property type="entry name" value="SOCS"/>
    <property type="match status" value="1"/>
</dbReference>
<accession>A0A8B8AFT0</accession>
<evidence type="ECO:0000313" key="5">
    <source>
        <dbReference type="Proteomes" id="UP000694844"/>
    </source>
</evidence>
<dbReference type="PROSITE" id="PS50088">
    <property type="entry name" value="ANK_REPEAT"/>
    <property type="match status" value="5"/>
</dbReference>
<name>A0A8B8AFT0_CRAVI</name>
<dbReference type="SMART" id="SM00248">
    <property type="entry name" value="ANK"/>
    <property type="match status" value="8"/>
</dbReference>
<dbReference type="PRINTS" id="PR01415">
    <property type="entry name" value="ANKYRIN"/>
</dbReference>
<reference evidence="6" key="1">
    <citation type="submission" date="2025-08" db="UniProtKB">
        <authorList>
            <consortium name="RefSeq"/>
        </authorList>
    </citation>
    <scope>IDENTIFICATION</scope>
    <source>
        <tissue evidence="6">Whole sample</tissue>
    </source>
</reference>
<dbReference type="KEGG" id="cvn:111101238"/>